<dbReference type="AlphaFoldDB" id="A0A068SBY6"/>
<organism evidence="2 3">
    <name type="scientific">Lichtheimia corymbifera JMRC:FSU:9682</name>
    <dbReference type="NCBI Taxonomy" id="1263082"/>
    <lineage>
        <taxon>Eukaryota</taxon>
        <taxon>Fungi</taxon>
        <taxon>Fungi incertae sedis</taxon>
        <taxon>Mucoromycota</taxon>
        <taxon>Mucoromycotina</taxon>
        <taxon>Mucoromycetes</taxon>
        <taxon>Mucorales</taxon>
        <taxon>Lichtheimiaceae</taxon>
        <taxon>Lichtheimia</taxon>
    </lineage>
</organism>
<evidence type="ECO:0000259" key="1">
    <source>
        <dbReference type="Pfam" id="PF06985"/>
    </source>
</evidence>
<name>A0A068SBY6_9FUNG</name>
<keyword evidence="3" id="KW-1185">Reference proteome</keyword>
<dbReference type="Proteomes" id="UP000027586">
    <property type="component" value="Unassembled WGS sequence"/>
</dbReference>
<sequence>MQIIRPSDDVYHRQRMIRRVNEAETIPSFYYALSHLWGISKRSRQHLWNDIGEYVNDENGQPVEPVFMRPEKRSTLLGLLKDHSDSYWWIDILCARTDTPLGIMGDIYACCLECIAMIDCEPGLISYIHAVWRRMHTTFQTENEPLDITYYTLHEYSEFYDLLIQLFQSKWWERVWTWQEMALPFGDVRLIAEAGMCRDKENDTMSIYHLYHWFANVIHDGLSHKRGTGAYYSKGRTVVSLISNIRKARNSNTLRIRKKRSPRDLYFLVKSFGQSTRICKDSADYVYGVLGMLQINIPRMADPVAVWKTFLIALNYYIRDIKYETFDGFRIAGISDRAYRFNILKARDMAFVYKDLFVLEVSDK</sequence>
<dbReference type="InterPro" id="IPR010730">
    <property type="entry name" value="HET"/>
</dbReference>
<feature type="domain" description="Heterokaryon incompatibility" evidence="1">
    <location>
        <begin position="30"/>
        <end position="180"/>
    </location>
</feature>
<evidence type="ECO:0000313" key="2">
    <source>
        <dbReference type="EMBL" id="CDH59357.1"/>
    </source>
</evidence>
<comment type="caution">
    <text evidence="2">The sequence shown here is derived from an EMBL/GenBank/DDBJ whole genome shotgun (WGS) entry which is preliminary data.</text>
</comment>
<dbReference type="OrthoDB" id="2504919at2759"/>
<dbReference type="InterPro" id="IPR052895">
    <property type="entry name" value="HetReg/Transcr_Mod"/>
</dbReference>
<protein>
    <recommendedName>
        <fullName evidence="1">Heterokaryon incompatibility domain-containing protein</fullName>
    </recommendedName>
</protein>
<dbReference type="PANTHER" id="PTHR24148">
    <property type="entry name" value="ANKYRIN REPEAT DOMAIN-CONTAINING PROTEIN 39 HOMOLOG-RELATED"/>
    <property type="match status" value="1"/>
</dbReference>
<dbReference type="Pfam" id="PF06985">
    <property type="entry name" value="HET"/>
    <property type="match status" value="1"/>
</dbReference>
<proteinExistence type="predicted"/>
<dbReference type="PANTHER" id="PTHR24148:SF64">
    <property type="entry name" value="HETEROKARYON INCOMPATIBILITY DOMAIN-CONTAINING PROTEIN"/>
    <property type="match status" value="1"/>
</dbReference>
<accession>A0A068SBY6</accession>
<dbReference type="EMBL" id="CBTN010000069">
    <property type="protein sequence ID" value="CDH59357.1"/>
    <property type="molecule type" value="Genomic_DNA"/>
</dbReference>
<gene>
    <name evidence="2" type="ORF">LCOR_10177.1</name>
</gene>
<reference evidence="2" key="1">
    <citation type="submission" date="2013-08" db="EMBL/GenBank/DDBJ databases">
        <title>Gene expansion shapes genome architecture in the human pathogen Lichtheimia corymbifera: an evolutionary genomics analysis in the ancient terrestrial Mucorales (Mucoromycotina).</title>
        <authorList>
            <person name="Schwartze V.U."/>
            <person name="Winter S."/>
            <person name="Shelest E."/>
            <person name="Marcet-Houben M."/>
            <person name="Horn F."/>
            <person name="Wehner S."/>
            <person name="Hoffmann K."/>
            <person name="Riege K."/>
            <person name="Sammeth M."/>
            <person name="Nowrousian M."/>
            <person name="Valiante V."/>
            <person name="Linde J."/>
            <person name="Jacobsen I.D."/>
            <person name="Marz M."/>
            <person name="Brakhage A.A."/>
            <person name="Gabaldon T."/>
            <person name="Bocker S."/>
            <person name="Voigt K."/>
        </authorList>
    </citation>
    <scope>NUCLEOTIDE SEQUENCE [LARGE SCALE GENOMIC DNA]</scope>
    <source>
        <strain evidence="2">FSU 9682</strain>
    </source>
</reference>
<evidence type="ECO:0000313" key="3">
    <source>
        <dbReference type="Proteomes" id="UP000027586"/>
    </source>
</evidence>
<dbReference type="VEuPathDB" id="FungiDB:LCOR_10177.1"/>